<dbReference type="Pfam" id="PF00561">
    <property type="entry name" value="Abhydrolase_1"/>
    <property type="match status" value="1"/>
</dbReference>
<organism evidence="2 3">
    <name type="scientific">Belliella kenyensis</name>
    <dbReference type="NCBI Taxonomy" id="1472724"/>
    <lineage>
        <taxon>Bacteria</taxon>
        <taxon>Pseudomonadati</taxon>
        <taxon>Bacteroidota</taxon>
        <taxon>Cytophagia</taxon>
        <taxon>Cytophagales</taxon>
        <taxon>Cyclobacteriaceae</taxon>
        <taxon>Belliella</taxon>
    </lineage>
</organism>
<reference evidence="3" key="1">
    <citation type="journal article" date="2019" name="Int. J. Syst. Evol. Microbiol.">
        <title>The Global Catalogue of Microorganisms (GCM) 10K type strain sequencing project: providing services to taxonomists for standard genome sequencing and annotation.</title>
        <authorList>
            <consortium name="The Broad Institute Genomics Platform"/>
            <consortium name="The Broad Institute Genome Sequencing Center for Infectious Disease"/>
            <person name="Wu L."/>
            <person name="Ma J."/>
        </authorList>
    </citation>
    <scope>NUCLEOTIDE SEQUENCE [LARGE SCALE GENOMIC DNA]</scope>
    <source>
        <strain evidence="3">CECT 8551</strain>
    </source>
</reference>
<dbReference type="Proteomes" id="UP001595766">
    <property type="component" value="Unassembled WGS sequence"/>
</dbReference>
<comment type="caution">
    <text evidence="2">The sequence shown here is derived from an EMBL/GenBank/DDBJ whole genome shotgun (WGS) entry which is preliminary data.</text>
</comment>
<sequence>MKKIGLLIAKGLLSLLLLIAIILMASYRSDLTLDELAPRYMDQYSHMITVDQVPVHVSIKGKGEAIFLIHGSFSSLHCWKEWEKELSQHFLTVSIDLPGHGLTGPDPEKRYGIHDYAKLVASIAQQLEIKEYHLVGNSMGGAVAMMIASTFPDQVLTLNLVNAAGAFNLQSENDNVEIVEKESKSRPTIFKIANSPLASKILLKCTPRWLFSFNLRQVYYDDSKIHNEQVTRYYELMRREGNRQATLDRMSNQSPYVIEVDKLQMPIMIMWGKQDTWIPVSHADHFKKMLPEAYVKIYNHTGHVPMEERPTETVAEYLSFLGIQADRDYFSAPNYYSYAYR</sequence>
<keyword evidence="2" id="KW-0378">Hydrolase</keyword>
<gene>
    <name evidence="2" type="ORF">ACFOUP_10750</name>
</gene>
<evidence type="ECO:0000313" key="2">
    <source>
        <dbReference type="EMBL" id="MFC3976856.1"/>
    </source>
</evidence>
<accession>A0ABV8EMF1</accession>
<keyword evidence="3" id="KW-1185">Reference proteome</keyword>
<name>A0ABV8EMF1_9BACT</name>
<dbReference type="GO" id="GO:0016787">
    <property type="term" value="F:hydrolase activity"/>
    <property type="evidence" value="ECO:0007669"/>
    <property type="project" value="UniProtKB-KW"/>
</dbReference>
<feature type="domain" description="AB hydrolase-1" evidence="1">
    <location>
        <begin position="65"/>
        <end position="310"/>
    </location>
</feature>
<dbReference type="PRINTS" id="PR00111">
    <property type="entry name" value="ABHYDROLASE"/>
</dbReference>
<dbReference type="InterPro" id="IPR029058">
    <property type="entry name" value="AB_hydrolase_fold"/>
</dbReference>
<evidence type="ECO:0000313" key="3">
    <source>
        <dbReference type="Proteomes" id="UP001595766"/>
    </source>
</evidence>
<dbReference type="InterPro" id="IPR000073">
    <property type="entry name" value="AB_hydrolase_1"/>
</dbReference>
<proteinExistence type="predicted"/>
<protein>
    <submittedName>
        <fullName evidence="2">Alpha/beta fold hydrolase</fullName>
    </submittedName>
</protein>
<dbReference type="Gene3D" id="3.40.50.1820">
    <property type="entry name" value="alpha/beta hydrolase"/>
    <property type="match status" value="1"/>
</dbReference>
<dbReference type="PANTHER" id="PTHR46438">
    <property type="entry name" value="ALPHA/BETA-HYDROLASES SUPERFAMILY PROTEIN"/>
    <property type="match status" value="1"/>
</dbReference>
<dbReference type="RefSeq" id="WP_241291054.1">
    <property type="nucleotide sequence ID" value="NZ_JAKZGR010000001.1"/>
</dbReference>
<evidence type="ECO:0000259" key="1">
    <source>
        <dbReference type="Pfam" id="PF00561"/>
    </source>
</evidence>
<dbReference type="PANTHER" id="PTHR46438:SF11">
    <property type="entry name" value="LIPASE-RELATED"/>
    <property type="match status" value="1"/>
</dbReference>
<dbReference type="SUPFAM" id="SSF53474">
    <property type="entry name" value="alpha/beta-Hydrolases"/>
    <property type="match status" value="1"/>
</dbReference>
<dbReference type="EMBL" id="JBHSAV010000050">
    <property type="protein sequence ID" value="MFC3976856.1"/>
    <property type="molecule type" value="Genomic_DNA"/>
</dbReference>